<feature type="active site" evidence="3">
    <location>
        <position position="274"/>
    </location>
</feature>
<dbReference type="OrthoDB" id="771136at2759"/>
<proteinExistence type="inferred from homology"/>
<dbReference type="OMA" id="FGCKEAT"/>
<keyword evidence="5" id="KW-0645">Protease</keyword>
<evidence type="ECO:0000256" key="3">
    <source>
        <dbReference type="PIRSR" id="PIRSR601461-1"/>
    </source>
</evidence>
<protein>
    <submittedName>
        <fullName evidence="9">Putative secreted aspartic proteinase</fullName>
    </submittedName>
</protein>
<dbReference type="InterPro" id="IPR033121">
    <property type="entry name" value="PEPTIDASE_A1"/>
</dbReference>
<dbReference type="Proteomes" id="UP000054516">
    <property type="component" value="Unassembled WGS sequence"/>
</dbReference>
<dbReference type="InterPro" id="IPR001461">
    <property type="entry name" value="Aspartic_peptidase_A1"/>
</dbReference>
<feature type="compositionally biased region" description="Pro residues" evidence="6">
    <location>
        <begin position="410"/>
        <end position="432"/>
    </location>
</feature>
<feature type="active site" evidence="3">
    <location>
        <position position="79"/>
    </location>
</feature>
<keyword evidence="5" id="KW-0378">Hydrolase</keyword>
<accession>A0A1S8AAL7</accession>
<reference evidence="9" key="1">
    <citation type="submission" date="2016-03" db="EMBL/GenBank/DDBJ databases">
        <title>Draft genome sequence of Rosellinia necatrix.</title>
        <authorList>
            <person name="Kanematsu S."/>
        </authorList>
    </citation>
    <scope>NUCLEOTIDE SEQUENCE [LARGE SCALE GENOMIC DNA]</scope>
    <source>
        <strain evidence="9">W97</strain>
    </source>
</reference>
<evidence type="ECO:0000313" key="9">
    <source>
        <dbReference type="EMBL" id="GAW27089.1"/>
    </source>
</evidence>
<dbReference type="AlphaFoldDB" id="A0A1S8AAL7"/>
<dbReference type="GO" id="GO:0006508">
    <property type="term" value="P:proteolysis"/>
    <property type="evidence" value="ECO:0007669"/>
    <property type="project" value="UniProtKB-KW"/>
</dbReference>
<feature type="region of interest" description="Disordered" evidence="6">
    <location>
        <begin position="556"/>
        <end position="589"/>
    </location>
</feature>
<dbReference type="PROSITE" id="PS51767">
    <property type="entry name" value="PEPTIDASE_A1"/>
    <property type="match status" value="1"/>
</dbReference>
<evidence type="ECO:0000256" key="6">
    <source>
        <dbReference type="SAM" id="MobiDB-lite"/>
    </source>
</evidence>
<dbReference type="InterPro" id="IPR021109">
    <property type="entry name" value="Peptidase_aspartic_dom_sf"/>
</dbReference>
<feature type="disulfide bond" evidence="4">
    <location>
        <begin position="309"/>
        <end position="346"/>
    </location>
</feature>
<feature type="region of interest" description="Disordered" evidence="6">
    <location>
        <begin position="397"/>
        <end position="480"/>
    </location>
</feature>
<keyword evidence="7" id="KW-0472">Membrane</keyword>
<dbReference type="GO" id="GO:0004190">
    <property type="term" value="F:aspartic-type endopeptidase activity"/>
    <property type="evidence" value="ECO:0007669"/>
    <property type="project" value="UniProtKB-KW"/>
</dbReference>
<dbReference type="STRING" id="77044.A0A1S8AAL7"/>
<comment type="similarity">
    <text evidence="1 5">Belongs to the peptidase A1 family.</text>
</comment>
<feature type="compositionally biased region" description="Low complexity" evidence="6">
    <location>
        <begin position="639"/>
        <end position="665"/>
    </location>
</feature>
<dbReference type="PANTHER" id="PTHR47966">
    <property type="entry name" value="BETA-SITE APP-CLEAVING ENZYME, ISOFORM A-RELATED"/>
    <property type="match status" value="1"/>
</dbReference>
<feature type="domain" description="Peptidase A1" evidence="8">
    <location>
        <begin position="57"/>
        <end position="383"/>
    </location>
</feature>
<dbReference type="PRINTS" id="PR00792">
    <property type="entry name" value="PEPSIN"/>
</dbReference>
<dbReference type="PANTHER" id="PTHR47966:SF65">
    <property type="entry name" value="ASPARTIC-TYPE ENDOPEPTIDASE"/>
    <property type="match status" value="1"/>
</dbReference>
<feature type="compositionally biased region" description="Polar residues" evidence="6">
    <location>
        <begin position="442"/>
        <end position="469"/>
    </location>
</feature>
<evidence type="ECO:0000259" key="8">
    <source>
        <dbReference type="PROSITE" id="PS51767"/>
    </source>
</evidence>
<dbReference type="Pfam" id="PF00026">
    <property type="entry name" value="Asp"/>
    <property type="match status" value="1"/>
</dbReference>
<feature type="transmembrane region" description="Helical" evidence="7">
    <location>
        <begin position="689"/>
        <end position="713"/>
    </location>
</feature>
<evidence type="ECO:0000256" key="4">
    <source>
        <dbReference type="PIRSR" id="PIRSR601461-2"/>
    </source>
</evidence>
<evidence type="ECO:0000256" key="7">
    <source>
        <dbReference type="SAM" id="Phobius"/>
    </source>
</evidence>
<organism evidence="9">
    <name type="scientific">Rosellinia necatrix</name>
    <name type="common">White root-rot fungus</name>
    <dbReference type="NCBI Taxonomy" id="77044"/>
    <lineage>
        <taxon>Eukaryota</taxon>
        <taxon>Fungi</taxon>
        <taxon>Dikarya</taxon>
        <taxon>Ascomycota</taxon>
        <taxon>Pezizomycotina</taxon>
        <taxon>Sordariomycetes</taxon>
        <taxon>Xylariomycetidae</taxon>
        <taxon>Xylariales</taxon>
        <taxon>Xylariaceae</taxon>
        <taxon>Rosellinia</taxon>
    </lineage>
</organism>
<keyword evidence="10" id="KW-1185">Reference proteome</keyword>
<evidence type="ECO:0000256" key="1">
    <source>
        <dbReference type="ARBA" id="ARBA00007447"/>
    </source>
</evidence>
<dbReference type="SUPFAM" id="SSF50630">
    <property type="entry name" value="Acid proteases"/>
    <property type="match status" value="1"/>
</dbReference>
<sequence length="714" mass="74400">MFPFFLCINPPARAPSVSCRTAFKFTPLLICWWFGKVEEGWIERDVIFGCRSEGLTEAKLVTIGTSRNGRKQVVDVLIDTGSFELWVNPLCSKANVPQYCETFGRYDPALSSTAQKMNGNDAFSIKYGSGEVAGHYYKDDIYISGAKIEHQQFGVANTSELVWFGIMGLGRGLGGGFVNYPLVVDSLAAQGFTNTKLFSMDLGRQIGPGAFVTGEMVFGGVDRNKYAGFLKKVPTDPADPHYKVKLNSLAHRGPGARTSTPVTDASLPLPVIVDSGTTLSLLPEAVVQKLAAQFPGARPDGDGGYRVDCAYQRQDGAVDFEFLSATGPVVISVAYSDFVWNSGGDCFLGAAFSKDLGVWILGDSFLRGAYVAFDQTNNALFMSNQLSCGRRSNLVPVPAGPDAAGRIPGACPPARGPPPPPPPPQPATPSPAPSSTRIPTRQAETSSASSRTVTTDSQGFPTATTTSGPHSPEQHETTIVSTTTRIVVYTASAPCPDAAPSCSQPAGGQAATRYETIVTTYCPGHHDHHHDHDHGADSAPTTMIPAPAAPAPPAFVTGQQGPPAPQPPPTAGIAQPEGWDEEEEEERGQLVTTMAFATTATYEVTSCAPGDAGCAPGATTTRAYTVVRTVRVQHASHTGPAGASPSPSPSPSKAISGSGGRNATWGAGGGGEGPVVVAAGADVASTRRLGGVVVACALAWGLVVVVVVAPLVVG</sequence>
<dbReference type="Gene3D" id="2.40.70.10">
    <property type="entry name" value="Acid Proteases"/>
    <property type="match status" value="2"/>
</dbReference>
<feature type="region of interest" description="Disordered" evidence="6">
    <location>
        <begin position="633"/>
        <end position="667"/>
    </location>
</feature>
<dbReference type="EMBL" id="DF977515">
    <property type="protein sequence ID" value="GAW27089.1"/>
    <property type="molecule type" value="Genomic_DNA"/>
</dbReference>
<evidence type="ECO:0000256" key="2">
    <source>
        <dbReference type="ARBA" id="ARBA00022750"/>
    </source>
</evidence>
<dbReference type="PROSITE" id="PS00141">
    <property type="entry name" value="ASP_PROTEASE"/>
    <property type="match status" value="1"/>
</dbReference>
<keyword evidence="7" id="KW-1133">Transmembrane helix</keyword>
<keyword evidence="7" id="KW-0812">Transmembrane</keyword>
<evidence type="ECO:0000313" key="10">
    <source>
        <dbReference type="Proteomes" id="UP000054516"/>
    </source>
</evidence>
<gene>
    <name evidence="9" type="ORF">SAMD00023353_7000090</name>
</gene>
<evidence type="ECO:0000256" key="5">
    <source>
        <dbReference type="RuleBase" id="RU000454"/>
    </source>
</evidence>
<name>A0A1S8AAL7_ROSNE</name>
<keyword evidence="2 5" id="KW-0064">Aspartyl protease</keyword>
<dbReference type="InterPro" id="IPR001969">
    <property type="entry name" value="Aspartic_peptidase_AS"/>
</dbReference>
<dbReference type="CDD" id="cd05471">
    <property type="entry name" value="pepsin_like"/>
    <property type="match status" value="1"/>
</dbReference>
<keyword evidence="4" id="KW-1015">Disulfide bond</keyword>
<dbReference type="InterPro" id="IPR034164">
    <property type="entry name" value="Pepsin-like_dom"/>
</dbReference>